<gene>
    <name evidence="1" type="ORF">C0V70_09035</name>
</gene>
<keyword evidence="1" id="KW-0255">Endonuclease</keyword>
<accession>A0A2K9NT37</accession>
<dbReference type="OrthoDB" id="7062774at2"/>
<dbReference type="RefSeq" id="WP_102243536.1">
    <property type="nucleotide sequence ID" value="NZ_CP025704.1"/>
</dbReference>
<reference evidence="1 2" key="1">
    <citation type="submission" date="2018-01" db="EMBL/GenBank/DDBJ databases">
        <title>Complete genome sequence of Bacteriovorax stolpii DSM12778.</title>
        <authorList>
            <person name="Tang B."/>
            <person name="Chang J."/>
        </authorList>
    </citation>
    <scope>NUCLEOTIDE SEQUENCE [LARGE SCALE GENOMIC DNA]</scope>
    <source>
        <strain evidence="1 2">DSM 12778</strain>
    </source>
</reference>
<keyword evidence="1" id="KW-0540">Nuclease</keyword>
<keyword evidence="2" id="KW-1185">Reference proteome</keyword>
<protein>
    <submittedName>
        <fullName evidence="1">Endonuclease</fullName>
    </submittedName>
</protein>
<dbReference type="KEGG" id="bsto:C0V70_09035"/>
<dbReference type="SMART" id="SM00318">
    <property type="entry name" value="SNc"/>
    <property type="match status" value="1"/>
</dbReference>
<dbReference type="SUPFAM" id="SSF50199">
    <property type="entry name" value="Staphylococcal nuclease"/>
    <property type="match status" value="1"/>
</dbReference>
<evidence type="ECO:0000313" key="2">
    <source>
        <dbReference type="Proteomes" id="UP000235584"/>
    </source>
</evidence>
<dbReference type="AlphaFoldDB" id="A0A2K9NT37"/>
<dbReference type="InterPro" id="IPR035437">
    <property type="entry name" value="SNase_OB-fold_sf"/>
</dbReference>
<sequence length="217" mass="24335">MKIVLSLFLLLSFQAIEAKTIAGKVISIHDGDTLTFLPSETPTKKAKLRLMGVDTPEIDFNGATQGESAEMARDYLKSMLPLNSTIQIELSDKNMDSNNRYLGQIIYNGVDLNLEMLKAGWGALYFIYPYDKKIFVKYSEAALIASENKVGIYSDKFSHNPLPYIFRQEGKGVPGTNMVGNFKTKKLFSPEDIDSVPHYNRVFFSNESSAFGQGFSW</sequence>
<dbReference type="Pfam" id="PF00565">
    <property type="entry name" value="SNase"/>
    <property type="match status" value="1"/>
</dbReference>
<dbReference type="GO" id="GO:0004519">
    <property type="term" value="F:endonuclease activity"/>
    <property type="evidence" value="ECO:0007669"/>
    <property type="project" value="UniProtKB-KW"/>
</dbReference>
<dbReference type="InterPro" id="IPR016071">
    <property type="entry name" value="Staphylococal_nuclease_OB-fold"/>
</dbReference>
<keyword evidence="1" id="KW-0378">Hydrolase</keyword>
<dbReference type="Proteomes" id="UP000235584">
    <property type="component" value="Chromosome"/>
</dbReference>
<dbReference type="PROSITE" id="PS50830">
    <property type="entry name" value="TNASE_3"/>
    <property type="match status" value="1"/>
</dbReference>
<dbReference type="Gene3D" id="2.40.50.90">
    <property type="match status" value="1"/>
</dbReference>
<organism evidence="1 2">
    <name type="scientific">Bacteriovorax stolpii</name>
    <name type="common">Bdellovibrio stolpii</name>
    <dbReference type="NCBI Taxonomy" id="960"/>
    <lineage>
        <taxon>Bacteria</taxon>
        <taxon>Pseudomonadati</taxon>
        <taxon>Bdellovibrionota</taxon>
        <taxon>Bacteriovoracia</taxon>
        <taxon>Bacteriovoracales</taxon>
        <taxon>Bacteriovoracaceae</taxon>
        <taxon>Bacteriovorax</taxon>
    </lineage>
</organism>
<evidence type="ECO:0000313" key="1">
    <source>
        <dbReference type="EMBL" id="AUN98245.1"/>
    </source>
</evidence>
<proteinExistence type="predicted"/>
<name>A0A2K9NT37_BACTC</name>
<dbReference type="EMBL" id="CP025704">
    <property type="protein sequence ID" value="AUN98245.1"/>
    <property type="molecule type" value="Genomic_DNA"/>
</dbReference>